<comment type="subcellular location">
    <subcellularLocation>
        <location evidence="1">Nucleus</location>
    </subcellularLocation>
</comment>
<proteinExistence type="inferred from homology"/>
<accession>A0A0S4TJ09</accession>
<keyword evidence="1" id="KW-0539">Nucleus</keyword>
<evidence type="ECO:0000313" key="4">
    <source>
        <dbReference type="Proteomes" id="UP001429100"/>
    </source>
</evidence>
<organism evidence="2">
    <name type="scientific">Cryptosporidium hominis</name>
    <dbReference type="NCBI Taxonomy" id="237895"/>
    <lineage>
        <taxon>Eukaryota</taxon>
        <taxon>Sar</taxon>
        <taxon>Alveolata</taxon>
        <taxon>Apicomplexa</taxon>
        <taxon>Conoidasida</taxon>
        <taxon>Coccidia</taxon>
        <taxon>Eucoccidiorida</taxon>
        <taxon>Eimeriorina</taxon>
        <taxon>Cryptosporidiidae</taxon>
        <taxon>Cryptosporidium</taxon>
    </lineage>
</organism>
<name>A0A0S4TJ09_CRYHO</name>
<keyword evidence="1" id="KW-0804">Transcription</keyword>
<dbReference type="GO" id="GO:0006367">
    <property type="term" value="P:transcription initiation at RNA polymerase II promoter"/>
    <property type="evidence" value="ECO:0007669"/>
    <property type="project" value="UniProtKB-UniRule"/>
</dbReference>
<dbReference type="Proteomes" id="UP001429100">
    <property type="component" value="Unassembled WGS sequence"/>
</dbReference>
<dbReference type="Proteomes" id="UP000199752">
    <property type="component" value="Chromosome 6"/>
</dbReference>
<keyword evidence="1" id="KW-0227">DNA damage</keyword>
<dbReference type="GO" id="GO:0006289">
    <property type="term" value="P:nucleotide-excision repair"/>
    <property type="evidence" value="ECO:0007669"/>
    <property type="project" value="InterPro"/>
</dbReference>
<keyword evidence="1" id="KW-0234">DNA repair</keyword>
<dbReference type="InterPro" id="IPR009400">
    <property type="entry name" value="TFIIH_TTDA/Tfb5"/>
</dbReference>
<dbReference type="AlphaFoldDB" id="A0A0S4TJ09"/>
<dbReference type="EMBL" id="LN877952">
    <property type="protein sequence ID" value="CUV06905.1"/>
    <property type="molecule type" value="Genomic_DNA"/>
</dbReference>
<dbReference type="VEuPathDB" id="CryptoDB:GY17_00000503"/>
<dbReference type="Pfam" id="PF06331">
    <property type="entry name" value="Tfb5"/>
    <property type="match status" value="1"/>
</dbReference>
<dbReference type="Gene3D" id="3.30.70.1220">
    <property type="entry name" value="TFB5-like"/>
    <property type="match status" value="1"/>
</dbReference>
<comment type="subunit">
    <text evidence="1">Component of the 7-subunit TFIIH core complex.</text>
</comment>
<gene>
    <name evidence="2" type="ORF">CHUDEA6_new_06</name>
    <name evidence="3" type="ORF">GY17_00000503</name>
</gene>
<dbReference type="VEuPathDB" id="CryptoDB:CHUDEA6_new_06"/>
<comment type="similarity">
    <text evidence="1">Belongs to the TFB5 family.</text>
</comment>
<evidence type="ECO:0000256" key="1">
    <source>
        <dbReference type="RuleBase" id="RU368032"/>
    </source>
</evidence>
<dbReference type="InterPro" id="IPR035935">
    <property type="entry name" value="TFB5-like_sf"/>
</dbReference>
<evidence type="ECO:0000313" key="2">
    <source>
        <dbReference type="EMBL" id="CUV06905.1"/>
    </source>
</evidence>
<protein>
    <recommendedName>
        <fullName evidence="1">General transcription and DNA repair factor IIH subunit TFB5</fullName>
    </recommendedName>
</protein>
<evidence type="ECO:0000313" key="3">
    <source>
        <dbReference type="EMBL" id="PPS97613.1"/>
    </source>
</evidence>
<reference evidence="2" key="2">
    <citation type="submission" date="2015-08" db="EMBL/GenBank/DDBJ databases">
        <authorList>
            <person name="Babu N.S."/>
            <person name="Beckwith C.J."/>
            <person name="Beseler K.G."/>
            <person name="Brison A."/>
            <person name="Carone J.V."/>
            <person name="Caskin T.P."/>
            <person name="Diamond M."/>
            <person name="Durham M.E."/>
            <person name="Foxe J.M."/>
            <person name="Go M."/>
            <person name="Henderson B.A."/>
            <person name="Jones I.B."/>
            <person name="McGettigan J.A."/>
            <person name="Micheletti S.J."/>
            <person name="Nasrallah M.E."/>
            <person name="Ortiz D."/>
            <person name="Piller C.R."/>
            <person name="Privatt S.R."/>
            <person name="Schneider S.L."/>
            <person name="Sharp S."/>
            <person name="Smith T.C."/>
            <person name="Stanton J.D."/>
            <person name="Ullery H.E."/>
            <person name="Wilson R.J."/>
            <person name="Serrano M.G."/>
            <person name="Buck G."/>
            <person name="Lee V."/>
            <person name="Wang Y."/>
            <person name="Carvalho R."/>
            <person name="Voegtly L."/>
            <person name="Shi R."/>
            <person name="Duckworth R."/>
            <person name="Johnson A."/>
            <person name="Loviza R."/>
            <person name="Walstead R."/>
            <person name="Shah Z."/>
            <person name="Kiflezghi M."/>
            <person name="Wade K."/>
            <person name="Ball S.L."/>
            <person name="Bradley K.W."/>
            <person name="Asai D.J."/>
            <person name="Bowman C.A."/>
            <person name="Russell D.A."/>
            <person name="Pope W.H."/>
            <person name="Jacobs-Sera D."/>
            <person name="Hendrix R.W."/>
            <person name="Hatfull G.F."/>
        </authorList>
    </citation>
    <scope>NUCLEOTIDE SEQUENCE [LARGE SCALE GENOMIC DNA]</scope>
</reference>
<sequence>MVTCQRGLFVQSDPVSLEVIKQMNMSKPFIQYQIDEETVVCSGITSKELETEFFKRLRNAERPKEEMNTN</sequence>
<dbReference type="GO" id="GO:0000439">
    <property type="term" value="C:transcription factor TFIIH core complex"/>
    <property type="evidence" value="ECO:0007669"/>
    <property type="project" value="UniProtKB-UniRule"/>
</dbReference>
<dbReference type="EMBL" id="JTAI01000007">
    <property type="protein sequence ID" value="PPS97613.1"/>
    <property type="molecule type" value="Genomic_DNA"/>
</dbReference>
<dbReference type="VEuPathDB" id="CryptoDB:ChTU502y2012_382g0165"/>
<comment type="function">
    <text evidence="1">In NER, TFIIH acts by opening DNA around the lesion to allow the excision of the damaged oligonucleotide and its replacement by a new DNA fragment. In transcription, TFIIH has an essential role in transcription initiation. When the pre-initiation complex (PIC) has been established, TFIIH is required for promoter opening and promoter escape.</text>
</comment>
<dbReference type="SUPFAM" id="SSF142897">
    <property type="entry name" value="TFB5-like"/>
    <property type="match status" value="1"/>
</dbReference>
<reference evidence="3 4" key="3">
    <citation type="submission" date="2017-10" db="EMBL/GenBank/DDBJ databases">
        <title>Consistent, comparative and evidence-based genome annotation and re-annotation for the closely-related species, Cryptosporidium parvum, C. hominis and C. tyzzeri.</title>
        <authorList>
            <person name="Baptista R.P."/>
            <person name="Li Y."/>
            <person name="Sateriale A."/>
            <person name="Striepen B."/>
            <person name="Kissinger J.C."/>
        </authorList>
    </citation>
    <scope>NUCLEOTIDE SEQUENCE [LARGE SCALE GENOMIC DNA]</scope>
    <source>
        <strain evidence="3">30976</strain>
    </source>
</reference>
<reference evidence="3 4" key="1">
    <citation type="submission" date="2014-11" db="EMBL/GenBank/DDBJ databases">
        <title>Comparative genomic analysis of Cryptosporidium hominis reveals occurrence of genetic recombination in virulent subtypes.</title>
        <authorList>
            <person name="Guo Y."/>
            <person name="Tang K."/>
            <person name="Frace M."/>
            <person name="Li N."/>
            <person name="Roellig D.M."/>
            <person name="Sammons S."/>
            <person name="Knipe K."/>
            <person name="Rowe L."/>
            <person name="Feng Y."/>
            <person name="Xiao L."/>
        </authorList>
    </citation>
    <scope>NUCLEOTIDE SEQUENCE [LARGE SCALE GENOMIC DNA]</scope>
    <source>
        <strain evidence="3">30976</strain>
    </source>
</reference>
<keyword evidence="4" id="KW-1185">Reference proteome</keyword>
<keyword evidence="1" id="KW-0805">Transcription regulation</keyword>